<reference evidence="1 2" key="2">
    <citation type="journal article" date="2012" name="J. Bacteriol.">
        <title>Complete genome sequences of six strains of the genus Methylobacterium.</title>
        <authorList>
            <person name="Marx C.J."/>
            <person name="Bringel F."/>
            <person name="Chistoserdova L."/>
            <person name="Moulin L."/>
            <person name="Farhan Ul Haque M."/>
            <person name="Fleischman D.E."/>
            <person name="Gruffaz C."/>
            <person name="Jourand P."/>
            <person name="Knief C."/>
            <person name="Lee M.C."/>
            <person name="Muller E.E."/>
            <person name="Nadalig T."/>
            <person name="Peyraud R."/>
            <person name="Roselli S."/>
            <person name="Russ L."/>
            <person name="Goodwin L.A."/>
            <person name="Ivanova N."/>
            <person name="Kyrpides N."/>
            <person name="Lajus A."/>
            <person name="Land M.L."/>
            <person name="Medigue C."/>
            <person name="Mikhailova N."/>
            <person name="Nolan M."/>
            <person name="Woyke T."/>
            <person name="Stolyar S."/>
            <person name="Vorholt J.A."/>
            <person name="Vuilleumier S."/>
        </authorList>
    </citation>
    <scope>NUCLEOTIDE SEQUENCE [LARGE SCALE GENOMIC DNA]</scope>
    <source>
        <strain evidence="2">CM4 / NCIMB 13688</strain>
    </source>
</reference>
<sequence length="243" mass="26639">MTMLSDKRLCTICVRGGSKGVPGKNIRMLAGTPLLAHSILQARATGLFAAVAVSSDSPEILDIAGRYGADYLVERPPELATDAAPKLPVIRHCASAVEKSCGFRYDVFVDLGATSPLRLPADISACVARLRSEDADIVLTATHARHSPYFSMVRIGIERGVHLLMSTEPPPVRRQDTPECFDMNGSIYVWTRDALMSERGLFGSRTRLHIMPEERSADIDTELDWLLVETLMQRQLADAFTPG</sequence>
<evidence type="ECO:0000313" key="1">
    <source>
        <dbReference type="EMBL" id="ACK84795.1"/>
    </source>
</evidence>
<dbReference type="GO" id="GO:0008781">
    <property type="term" value="F:N-acylneuraminate cytidylyltransferase activity"/>
    <property type="evidence" value="ECO:0007669"/>
    <property type="project" value="UniProtKB-EC"/>
</dbReference>
<dbReference type="HOGENOM" id="CLU_042930_1_0_5"/>
<organism evidence="1 2">
    <name type="scientific">Methylorubrum extorquens (strain CM4 / NCIMB 13688)</name>
    <name type="common">Methylobacterium extorquens</name>
    <dbReference type="NCBI Taxonomy" id="440085"/>
    <lineage>
        <taxon>Bacteria</taxon>
        <taxon>Pseudomonadati</taxon>
        <taxon>Pseudomonadota</taxon>
        <taxon>Alphaproteobacteria</taxon>
        <taxon>Hyphomicrobiales</taxon>
        <taxon>Methylobacteriaceae</taxon>
        <taxon>Methylorubrum</taxon>
    </lineage>
</organism>
<dbReference type="CDD" id="cd02513">
    <property type="entry name" value="CMP-NeuAc_Synthase"/>
    <property type="match status" value="1"/>
</dbReference>
<reference evidence="2" key="1">
    <citation type="submission" date="2008-12" db="EMBL/GenBank/DDBJ databases">
        <title>Complete sequence of chromosome of Methylobacterium chloromethanicum CM4.</title>
        <authorList>
            <consortium name="US DOE Joint Genome Institute"/>
            <person name="Lucas S."/>
            <person name="Copeland A."/>
            <person name="Lapidus A."/>
            <person name="Glavina del Rio T."/>
            <person name="Dalin E."/>
            <person name="Tice H."/>
            <person name="Bruce D."/>
            <person name="Goodwin L."/>
            <person name="Pitluck S."/>
            <person name="Chertkov O."/>
            <person name="Brettin T."/>
            <person name="Detter J.C."/>
            <person name="Han C."/>
            <person name="Larimer F."/>
            <person name="Land M."/>
            <person name="Hauser L."/>
            <person name="Kyrpides N."/>
            <person name="Mikhailova N."/>
            <person name="Marx C."/>
            <person name="Richardson P."/>
        </authorList>
    </citation>
    <scope>NUCLEOTIDE SEQUENCE [LARGE SCALE GENOMIC DNA]</scope>
    <source>
        <strain evidence="2">CM4 / NCIMB 13688</strain>
    </source>
</reference>
<dbReference type="EC" id="2.7.7.43" evidence="1"/>
<dbReference type="Gene3D" id="3.90.550.10">
    <property type="entry name" value="Spore Coat Polysaccharide Biosynthesis Protein SpsA, Chain A"/>
    <property type="match status" value="1"/>
</dbReference>
<proteinExistence type="predicted"/>
<dbReference type="PANTHER" id="PTHR21485">
    <property type="entry name" value="HAD SUPERFAMILY MEMBERS CMAS AND KDSC"/>
    <property type="match status" value="1"/>
</dbReference>
<keyword evidence="1" id="KW-0548">Nucleotidyltransferase</keyword>
<protein>
    <submittedName>
        <fullName evidence="1">N-acylneuraminate cytidylyltransferase</fullName>
        <ecNumber evidence="1">2.7.7.43</ecNumber>
    </submittedName>
</protein>
<dbReference type="KEGG" id="mch:Mchl_3990"/>
<dbReference type="Proteomes" id="UP000002385">
    <property type="component" value="Chromosome"/>
</dbReference>
<dbReference type="PANTHER" id="PTHR21485:SF6">
    <property type="entry name" value="N-ACYLNEURAMINATE CYTIDYLYLTRANSFERASE-RELATED"/>
    <property type="match status" value="1"/>
</dbReference>
<dbReference type="InterPro" id="IPR050793">
    <property type="entry name" value="CMP-NeuNAc_synthase"/>
</dbReference>
<dbReference type="EMBL" id="CP001298">
    <property type="protein sequence ID" value="ACK84795.1"/>
    <property type="molecule type" value="Genomic_DNA"/>
</dbReference>
<dbReference type="InterPro" id="IPR029044">
    <property type="entry name" value="Nucleotide-diphossugar_trans"/>
</dbReference>
<name>B7KYP4_METC4</name>
<dbReference type="SUPFAM" id="SSF53448">
    <property type="entry name" value="Nucleotide-diphospho-sugar transferases"/>
    <property type="match status" value="1"/>
</dbReference>
<dbReference type="Pfam" id="PF02348">
    <property type="entry name" value="CTP_transf_3"/>
    <property type="match status" value="1"/>
</dbReference>
<keyword evidence="1" id="KW-0808">Transferase</keyword>
<dbReference type="RefSeq" id="WP_015951962.1">
    <property type="nucleotide sequence ID" value="NC_011757.1"/>
</dbReference>
<gene>
    <name evidence="1" type="ordered locus">Mchl_3990</name>
</gene>
<dbReference type="AlphaFoldDB" id="B7KYP4"/>
<accession>B7KYP4</accession>
<evidence type="ECO:0000313" key="2">
    <source>
        <dbReference type="Proteomes" id="UP000002385"/>
    </source>
</evidence>
<dbReference type="InterPro" id="IPR003329">
    <property type="entry name" value="Cytidylyl_trans"/>
</dbReference>